<keyword evidence="5" id="KW-0472">Membrane</keyword>
<feature type="domain" description="Glycosyltransferase 2-like" evidence="6">
    <location>
        <begin position="9"/>
        <end position="140"/>
    </location>
</feature>
<dbReference type="Pfam" id="PF00535">
    <property type="entry name" value="Glycos_transf_2"/>
    <property type="match status" value="1"/>
</dbReference>
<evidence type="ECO:0000256" key="5">
    <source>
        <dbReference type="ARBA" id="ARBA00023136"/>
    </source>
</evidence>
<comment type="subcellular location">
    <subcellularLocation>
        <location evidence="1">Cell membrane</location>
    </subcellularLocation>
</comment>
<evidence type="ECO:0000256" key="3">
    <source>
        <dbReference type="ARBA" id="ARBA00022676"/>
    </source>
</evidence>
<protein>
    <recommendedName>
        <fullName evidence="6">Glycosyltransferase 2-like domain-containing protein</fullName>
    </recommendedName>
</protein>
<keyword evidence="2" id="KW-1003">Cell membrane</keyword>
<dbReference type="EMBL" id="LGRX02032749">
    <property type="protein sequence ID" value="KAK3243629.1"/>
    <property type="molecule type" value="Genomic_DNA"/>
</dbReference>
<name>A0AAE0BWZ0_9CHLO</name>
<evidence type="ECO:0000313" key="8">
    <source>
        <dbReference type="EMBL" id="KAK3249485.1"/>
    </source>
</evidence>
<keyword evidence="3" id="KW-0328">Glycosyltransferase</keyword>
<dbReference type="PANTHER" id="PTHR43646:SF2">
    <property type="entry name" value="GLYCOSYLTRANSFERASE 2-LIKE DOMAIN-CONTAINING PROTEIN"/>
    <property type="match status" value="1"/>
</dbReference>
<dbReference type="InterPro" id="IPR029044">
    <property type="entry name" value="Nucleotide-diphossugar_trans"/>
</dbReference>
<dbReference type="PANTHER" id="PTHR43646">
    <property type="entry name" value="GLYCOSYLTRANSFERASE"/>
    <property type="match status" value="1"/>
</dbReference>
<dbReference type="SUPFAM" id="SSF53448">
    <property type="entry name" value="Nucleotide-diphospho-sugar transferases"/>
    <property type="match status" value="1"/>
</dbReference>
<dbReference type="AlphaFoldDB" id="A0AAE0BWZ0"/>
<gene>
    <name evidence="8" type="ORF">CYMTET_41089</name>
    <name evidence="7" type="ORF">CYMTET_46732</name>
</gene>
<evidence type="ECO:0000256" key="4">
    <source>
        <dbReference type="ARBA" id="ARBA00022679"/>
    </source>
</evidence>
<dbReference type="EMBL" id="LGRX02027289">
    <property type="protein sequence ID" value="KAK3249485.1"/>
    <property type="molecule type" value="Genomic_DNA"/>
</dbReference>
<accession>A0AAE0BWZ0</accession>
<dbReference type="Gene3D" id="3.90.550.10">
    <property type="entry name" value="Spore Coat Polysaccharide Biosynthesis Protein SpsA, Chain A"/>
    <property type="match status" value="1"/>
</dbReference>
<reference evidence="7" key="2">
    <citation type="submission" date="2023-06" db="EMBL/GenBank/DDBJ databases">
        <title>Long-read-based genome assembly of the green algal bacterivore Cymbomonas tetramitiformis.</title>
        <authorList>
            <person name="Gyaltshen Y."/>
            <person name="Rozenberg A."/>
            <person name="Paasch A."/>
            <person name="Burns J.A."/>
            <person name="Warring S."/>
            <person name="Larson R."/>
            <person name="Maurer-Alcala X."/>
            <person name="Dacks J."/>
            <person name="Kim E."/>
        </authorList>
    </citation>
    <scope>NUCLEOTIDE SEQUENCE</scope>
    <source>
        <strain evidence="7">PLY_AMNH</strain>
    </source>
</reference>
<sequence length="299" mass="33663">MSPKCRIAIAIPCHNSERELHQVVSRAFDYAVDVKLFAVDSGSTDSTWDILEELHREGKLAGIARCELGRSNALNAAAALALESEWSPELIMFLHSDTLVPRGYDQAARTIMQRPGVALGHFRFQWEGVENNPAMQFNQWYVNQRCSWVKLPWGDQAFVVARKTFESVGGFPAIPIMEDTAFLLACEKLGTTECTGLTISTRPAKLLEAGVHWGCLRQMVRNHVFTVCWLIGFVTSTQIYSRYYKGRASLVGQARPPYVRYPGAFWSASYGFKDFRMRFGFHDFACMPVEDKAALLSCL</sequence>
<evidence type="ECO:0000256" key="1">
    <source>
        <dbReference type="ARBA" id="ARBA00004236"/>
    </source>
</evidence>
<keyword evidence="4" id="KW-0808">Transferase</keyword>
<proteinExistence type="predicted"/>
<keyword evidence="9" id="KW-1185">Reference proteome</keyword>
<evidence type="ECO:0000313" key="7">
    <source>
        <dbReference type="EMBL" id="KAK3243629.1"/>
    </source>
</evidence>
<comment type="caution">
    <text evidence="7">The sequence shown here is derived from an EMBL/GenBank/DDBJ whole genome shotgun (WGS) entry which is preliminary data.</text>
</comment>
<reference evidence="7 9" key="1">
    <citation type="journal article" date="2015" name="Genome Biol. Evol.">
        <title>Comparative Genomics of a Bacterivorous Green Alga Reveals Evolutionary Causalities and Consequences of Phago-Mixotrophic Mode of Nutrition.</title>
        <authorList>
            <person name="Burns J.A."/>
            <person name="Paasch A."/>
            <person name="Narechania A."/>
            <person name="Kim E."/>
        </authorList>
    </citation>
    <scope>NUCLEOTIDE SEQUENCE [LARGE SCALE GENOMIC DNA]</scope>
    <source>
        <strain evidence="7">PLY_AMNH</strain>
    </source>
</reference>
<dbReference type="Proteomes" id="UP001190700">
    <property type="component" value="Unassembled WGS sequence"/>
</dbReference>
<evidence type="ECO:0000259" key="6">
    <source>
        <dbReference type="Pfam" id="PF00535"/>
    </source>
</evidence>
<evidence type="ECO:0000256" key="2">
    <source>
        <dbReference type="ARBA" id="ARBA00022475"/>
    </source>
</evidence>
<dbReference type="InterPro" id="IPR001173">
    <property type="entry name" value="Glyco_trans_2-like"/>
</dbReference>
<evidence type="ECO:0000313" key="9">
    <source>
        <dbReference type="Proteomes" id="UP001190700"/>
    </source>
</evidence>
<dbReference type="GO" id="GO:0005886">
    <property type="term" value="C:plasma membrane"/>
    <property type="evidence" value="ECO:0007669"/>
    <property type="project" value="UniProtKB-SubCell"/>
</dbReference>
<dbReference type="GO" id="GO:0016757">
    <property type="term" value="F:glycosyltransferase activity"/>
    <property type="evidence" value="ECO:0007669"/>
    <property type="project" value="UniProtKB-KW"/>
</dbReference>
<organism evidence="7 9">
    <name type="scientific">Cymbomonas tetramitiformis</name>
    <dbReference type="NCBI Taxonomy" id="36881"/>
    <lineage>
        <taxon>Eukaryota</taxon>
        <taxon>Viridiplantae</taxon>
        <taxon>Chlorophyta</taxon>
        <taxon>Pyramimonadophyceae</taxon>
        <taxon>Pyramimonadales</taxon>
        <taxon>Pyramimonadaceae</taxon>
        <taxon>Cymbomonas</taxon>
    </lineage>
</organism>